<proteinExistence type="predicted"/>
<dbReference type="Gramene" id="ERN04804">
    <property type="protein sequence ID" value="ERN04804"/>
    <property type="gene ID" value="AMTR_s00140p00107540"/>
</dbReference>
<accession>W1PAT9</accession>
<protein>
    <submittedName>
        <fullName evidence="2">Uncharacterized protein</fullName>
    </submittedName>
</protein>
<reference evidence="3" key="1">
    <citation type="journal article" date="2013" name="Science">
        <title>The Amborella genome and the evolution of flowering plants.</title>
        <authorList>
            <consortium name="Amborella Genome Project"/>
        </authorList>
    </citation>
    <scope>NUCLEOTIDE SEQUENCE [LARGE SCALE GENOMIC DNA]</scope>
</reference>
<evidence type="ECO:0000313" key="2">
    <source>
        <dbReference type="EMBL" id="ERN04804.1"/>
    </source>
</evidence>
<evidence type="ECO:0000256" key="1">
    <source>
        <dbReference type="SAM" id="MobiDB-lite"/>
    </source>
</evidence>
<dbReference type="EMBL" id="KI394169">
    <property type="protein sequence ID" value="ERN04804.1"/>
    <property type="molecule type" value="Genomic_DNA"/>
</dbReference>
<organism evidence="2 3">
    <name type="scientific">Amborella trichopoda</name>
    <dbReference type="NCBI Taxonomy" id="13333"/>
    <lineage>
        <taxon>Eukaryota</taxon>
        <taxon>Viridiplantae</taxon>
        <taxon>Streptophyta</taxon>
        <taxon>Embryophyta</taxon>
        <taxon>Tracheophyta</taxon>
        <taxon>Spermatophyta</taxon>
        <taxon>Magnoliopsida</taxon>
        <taxon>Amborellales</taxon>
        <taxon>Amborellaceae</taxon>
        <taxon>Amborella</taxon>
    </lineage>
</organism>
<dbReference type="Proteomes" id="UP000017836">
    <property type="component" value="Unassembled WGS sequence"/>
</dbReference>
<feature type="region of interest" description="Disordered" evidence="1">
    <location>
        <begin position="15"/>
        <end position="36"/>
    </location>
</feature>
<sequence>MGTTAGVAKACPVATLSGKDQDEEAPTVRPQTSVPLVPGFLAPGGWSLAKRSP</sequence>
<gene>
    <name evidence="2" type="ORF">AMTR_s00140p00107540</name>
</gene>
<evidence type="ECO:0000313" key="3">
    <source>
        <dbReference type="Proteomes" id="UP000017836"/>
    </source>
</evidence>
<dbReference type="AlphaFoldDB" id="W1PAT9"/>
<dbReference type="HOGENOM" id="CLU_3071393_0_0_1"/>
<name>W1PAT9_AMBTC</name>
<keyword evidence="3" id="KW-1185">Reference proteome</keyword>